<dbReference type="Gene3D" id="3.40.605.10">
    <property type="entry name" value="Aldehyde Dehydrogenase, Chain A, domain 1"/>
    <property type="match status" value="1"/>
</dbReference>
<dbReference type="InterPro" id="IPR016162">
    <property type="entry name" value="Ald_DH_N"/>
</dbReference>
<evidence type="ECO:0000313" key="2">
    <source>
        <dbReference type="Proteomes" id="UP001189429"/>
    </source>
</evidence>
<proteinExistence type="predicted"/>
<organism evidence="1 2">
    <name type="scientific">Prorocentrum cordatum</name>
    <dbReference type="NCBI Taxonomy" id="2364126"/>
    <lineage>
        <taxon>Eukaryota</taxon>
        <taxon>Sar</taxon>
        <taxon>Alveolata</taxon>
        <taxon>Dinophyceae</taxon>
        <taxon>Prorocentrales</taxon>
        <taxon>Prorocentraceae</taxon>
        <taxon>Prorocentrum</taxon>
    </lineage>
</organism>
<dbReference type="Gene3D" id="3.40.309.10">
    <property type="entry name" value="Aldehyde Dehydrogenase, Chain A, domain 2"/>
    <property type="match status" value="1"/>
</dbReference>
<dbReference type="EMBL" id="CAUYUJ010020622">
    <property type="protein sequence ID" value="CAK0899547.1"/>
    <property type="molecule type" value="Genomic_DNA"/>
</dbReference>
<evidence type="ECO:0000313" key="1">
    <source>
        <dbReference type="EMBL" id="CAK0899547.1"/>
    </source>
</evidence>
<protein>
    <recommendedName>
        <fullName evidence="3">Aldehyde dehydrogenase domain-containing protein</fullName>
    </recommendedName>
</protein>
<accession>A0ABN9XM35</accession>
<dbReference type="InterPro" id="IPR016163">
    <property type="entry name" value="Ald_DH_C"/>
</dbReference>
<gene>
    <name evidence="1" type="ORF">PCOR1329_LOCUS77032</name>
</gene>
<evidence type="ECO:0008006" key="3">
    <source>
        <dbReference type="Google" id="ProtNLM"/>
    </source>
</evidence>
<comment type="caution">
    <text evidence="1">The sequence shown here is derived from an EMBL/GenBank/DDBJ whole genome shotgun (WGS) entry which is preliminary data.</text>
</comment>
<name>A0ABN9XM35_9DINO</name>
<sequence length="478" mass="51325">MAYNFATAGYHSFIQASPGIDVDKLRAETVKIIRAFDRRSWYDDPIRTLLNGEPVAAQGDATATTVDAFGKENGSQVLAAPSVVDKVIAHARGFAVASRDSRAQVRAIEDEFFHGPLAASLVAMQALDFHKQDGLTEIEESTQAYLVERKLNDALFQDELEGRLAIGRAAAFVGCVSNFTNFLDLCRKIFRNVELGVPVVVLSRSNTTQHMYRYVVQLLGLMKQRGIDAGLCTYCSCSIEEQRRLLAACGGESPMYFTGSRAVASRIKEVAPKLMASTGGPNTMVVGPQCFTPEVAEAARMSSLIEHKGQCTAMRHLVLPGATAADVAAIYEGAARLGGAADCLERGAFSALLKGLASPLAEGYAALRLQGSPADGCVAVRMGERPPADIDEQWREAYLDVTAPAGLGPDVLVELAAWLNREQPISLAMNCDVALAKELFETTSLVVYTVGNLEAKAPALTAQARPQDGECFGEFPPR</sequence>
<feature type="non-terminal residue" evidence="1">
    <location>
        <position position="478"/>
    </location>
</feature>
<dbReference type="InterPro" id="IPR016161">
    <property type="entry name" value="Ald_DH/histidinol_DH"/>
</dbReference>
<dbReference type="Proteomes" id="UP001189429">
    <property type="component" value="Unassembled WGS sequence"/>
</dbReference>
<reference evidence="1" key="1">
    <citation type="submission" date="2023-10" db="EMBL/GenBank/DDBJ databases">
        <authorList>
            <person name="Chen Y."/>
            <person name="Shah S."/>
            <person name="Dougan E. K."/>
            <person name="Thang M."/>
            <person name="Chan C."/>
        </authorList>
    </citation>
    <scope>NUCLEOTIDE SEQUENCE [LARGE SCALE GENOMIC DNA]</scope>
</reference>
<dbReference type="SUPFAM" id="SSF53720">
    <property type="entry name" value="ALDH-like"/>
    <property type="match status" value="1"/>
</dbReference>
<keyword evidence="2" id="KW-1185">Reference proteome</keyword>